<dbReference type="EMBL" id="LXQC01000153">
    <property type="protein sequence ID" value="TFE67522.1"/>
    <property type="molecule type" value="Genomic_DNA"/>
</dbReference>
<proteinExistence type="predicted"/>
<evidence type="ECO:0000313" key="2">
    <source>
        <dbReference type="Proteomes" id="UP000297713"/>
    </source>
</evidence>
<sequence>MNLDQARQLARTLLYEGYILWPYHPKALKNNPSTRFQFGVLMPKSNEHSLHYETSSTFSYLFFIAPHTSTLEIWLRFLQLQKRIVEEKRDGDYLPVEKLFFSNKWFVSWDEAIEHELFYSFSLEQLKNNQEIFLEVPGKTQIEDYPFGRILRQTETLKAHIKLNCTEKESITVFSIQLENTNQSRNASEAYSRELLLKRAFLSTHFIFKLQPGQFISQQDPPPFLQPLIHSFNFQGGLWPILLSNNLVIASPIIIEDYPQIAPESQGDDFDSTEIEELLALSTLGLSTEEKELAEATDPKVQQIFKRWNESQLDSLVRLHGVIRKMRRIPENPLKSITIEQKTLSIGQQVKLHPKGRADIADMFYKEKIALVEEIRQDEDGKIHIGVILVDDPASELLQWQGRFYYFSPEEIEPL</sequence>
<keyword evidence="2" id="KW-1185">Reference proteome</keyword>
<dbReference type="Proteomes" id="UP000297713">
    <property type="component" value="Unassembled WGS sequence"/>
</dbReference>
<accession>A0A4Y8PA24</accession>
<reference evidence="1 2" key="1">
    <citation type="submission" date="2016-05" db="EMBL/GenBank/DDBJ databases">
        <title>Diversity and Homogeneity among Thermoacidophilic Verrucomicrobia Methanotrophs Linked with Geographical Origin.</title>
        <authorList>
            <person name="Erikstad H.-A."/>
            <person name="Smestad N.B."/>
            <person name="Ceballos R.M."/>
            <person name="Birkeland N.-K."/>
        </authorList>
    </citation>
    <scope>NUCLEOTIDE SEQUENCE [LARGE SCALE GENOMIC DNA]</scope>
    <source>
        <strain evidence="1 2">Phi</strain>
    </source>
</reference>
<name>A0A4Y8PA24_9BACT</name>
<comment type="caution">
    <text evidence="1">The sequence shown here is derived from an EMBL/GenBank/DDBJ whole genome shotgun (WGS) entry which is preliminary data.</text>
</comment>
<dbReference type="RefSeq" id="WP_134440455.1">
    <property type="nucleotide sequence ID" value="NZ_LXQC01000153.1"/>
</dbReference>
<gene>
    <name evidence="1" type="ORF">A7Q10_09465</name>
</gene>
<organism evidence="1 2">
    <name type="scientific">Methylacidiphilum caldifontis</name>
    <dbReference type="NCBI Taxonomy" id="2795386"/>
    <lineage>
        <taxon>Bacteria</taxon>
        <taxon>Pseudomonadati</taxon>
        <taxon>Verrucomicrobiota</taxon>
        <taxon>Methylacidiphilae</taxon>
        <taxon>Methylacidiphilales</taxon>
        <taxon>Methylacidiphilaceae</taxon>
        <taxon>Methylacidiphilum (ex Ratnadevi et al. 2023)</taxon>
    </lineage>
</organism>
<protein>
    <submittedName>
        <fullName evidence="1">Uncharacterized protein</fullName>
    </submittedName>
</protein>
<evidence type="ECO:0000313" key="1">
    <source>
        <dbReference type="EMBL" id="TFE67522.1"/>
    </source>
</evidence>
<dbReference type="AlphaFoldDB" id="A0A4Y8PA24"/>
<dbReference type="OrthoDB" id="264096at2"/>